<name>A0AA46TKL7_9ACTN</name>
<dbReference type="SUPFAM" id="SSF48239">
    <property type="entry name" value="Terpenoid cyclases/Protein prenyltransferases"/>
    <property type="match status" value="1"/>
</dbReference>
<evidence type="ECO:0000256" key="2">
    <source>
        <dbReference type="SAM" id="SignalP"/>
    </source>
</evidence>
<proteinExistence type="predicted"/>
<evidence type="ECO:0000313" key="3">
    <source>
        <dbReference type="EMBL" id="UYM07042.1"/>
    </source>
</evidence>
<dbReference type="Gene3D" id="1.50.10.20">
    <property type="match status" value="1"/>
</dbReference>
<evidence type="ECO:0000256" key="1">
    <source>
        <dbReference type="SAM" id="MobiDB-lite"/>
    </source>
</evidence>
<dbReference type="RefSeq" id="WP_271635986.1">
    <property type="nucleotide sequence ID" value="NZ_CP094970.1"/>
</dbReference>
<protein>
    <recommendedName>
        <fullName evidence="5">Terpene cyclase/mutase family protein</fullName>
    </recommendedName>
</protein>
<keyword evidence="2" id="KW-0732">Signal</keyword>
<dbReference type="AlphaFoldDB" id="A0AA46TKL7"/>
<dbReference type="EMBL" id="CP094970">
    <property type="protein sequence ID" value="UYM07042.1"/>
    <property type="molecule type" value="Genomic_DNA"/>
</dbReference>
<dbReference type="InterPro" id="IPR008930">
    <property type="entry name" value="Terpenoid_cyclase/PrenylTrfase"/>
</dbReference>
<keyword evidence="4" id="KW-1185">Reference proteome</keyword>
<feature type="signal peptide" evidence="2">
    <location>
        <begin position="1"/>
        <end position="31"/>
    </location>
</feature>
<evidence type="ECO:0000313" key="4">
    <source>
        <dbReference type="Proteomes" id="UP001164390"/>
    </source>
</evidence>
<feature type="region of interest" description="Disordered" evidence="1">
    <location>
        <begin position="456"/>
        <end position="480"/>
    </location>
</feature>
<organism evidence="3 4">
    <name type="scientific">Solicola gregarius</name>
    <dbReference type="NCBI Taxonomy" id="2908642"/>
    <lineage>
        <taxon>Bacteria</taxon>
        <taxon>Bacillati</taxon>
        <taxon>Actinomycetota</taxon>
        <taxon>Actinomycetes</taxon>
        <taxon>Propionibacteriales</taxon>
        <taxon>Nocardioidaceae</taxon>
        <taxon>Solicola</taxon>
    </lineage>
</organism>
<reference evidence="3" key="1">
    <citation type="submission" date="2022-01" db="EMBL/GenBank/DDBJ databases">
        <title>Nocardioidaceae gen. sp. A5X3R13.</title>
        <authorList>
            <person name="Lopez Marin M.A."/>
            <person name="Uhlik O."/>
        </authorList>
    </citation>
    <scope>NUCLEOTIDE SEQUENCE</scope>
    <source>
        <strain evidence="3">A5X3R13</strain>
    </source>
</reference>
<evidence type="ECO:0008006" key="5">
    <source>
        <dbReference type="Google" id="ProtNLM"/>
    </source>
</evidence>
<dbReference type="Proteomes" id="UP001164390">
    <property type="component" value="Chromosome"/>
</dbReference>
<accession>A0AA46TKL7</accession>
<dbReference type="KEGG" id="sgrg:L0C25_08185"/>
<feature type="chain" id="PRO_5041414605" description="Terpene cyclase/mutase family protein" evidence="2">
    <location>
        <begin position="32"/>
        <end position="635"/>
    </location>
</feature>
<sequence>MTRSTWRRTSAVGIAAAVAVAGTALAPSAYAKDAPGPAKQAARWQAGQLTGGLIHNGQFDFDDYGLTIDTLFALDEANAKPAKRKRIVRALRTDVASYIGDGSGGTYAGSVAKMLVAATSAHAKPRSFGGVNLVERATGLVDTAGADKGRLKDDTSTGDDFSNLIGQAYALRGLAAADAASPSVRSFLLKQQCQRGFFRIAFNDAASNPTLRCSTAKPANRAPDLDATALAVAAMDAARSDGVAGLGKPIAKATGWLRDRQLPNGAFRSGSPAAANSNSTGLAAYALAETGHPRAARRAAVWIASRQATKRRAGDTSLAKEIGAVAFDDNALRTARKSGITKVARDQWRRATAQATLGLTELQAKRFTVRPARRSVRAGARLRVRAGGLVPGEKYDVRIAGKQRTHGRANAKGRIDVRVRVPRATKAGRRVVSVRGAAAARTGRASIRVRRHSAASAAGLSRVRPTSARKGYAGKCKKKTRKGRKGVTVVVDFRKLGKFRGHSGKTIVRCAPAKFTKSGKVKKRTGIKVLQHAGISVKGTRLQGKAFACRLDGRPARAEKLPLQGDPNYREKCISTPPSRAFWGYWNANGRRGGWHFSKTGPASRYAKPGGFEGWAFALNATQGSKPKPRVKPRR</sequence>
<gene>
    <name evidence="3" type="ORF">L0C25_08185</name>
</gene>